<dbReference type="CDD" id="cd02809">
    <property type="entry name" value="alpha_hydroxyacid_oxid_FMN"/>
    <property type="match status" value="1"/>
</dbReference>
<evidence type="ECO:0000256" key="6">
    <source>
        <dbReference type="PIRSR" id="PIRSR000138-1"/>
    </source>
</evidence>
<dbReference type="PROSITE" id="PS00557">
    <property type="entry name" value="FMN_HYDROXY_ACID_DH_1"/>
    <property type="match status" value="1"/>
</dbReference>
<dbReference type="InterPro" id="IPR012133">
    <property type="entry name" value="Alpha-hydoxy_acid_DH_FMN"/>
</dbReference>
<keyword evidence="2 7" id="KW-0285">Flavoprotein</keyword>
<reference evidence="10" key="1">
    <citation type="submission" date="2017-05" db="EMBL/GenBank/DDBJ databases">
        <title>Complete and WGS of Bordetella genogroups.</title>
        <authorList>
            <person name="Spilker T."/>
            <person name="Lipuma J."/>
        </authorList>
    </citation>
    <scope>NUCLEOTIDE SEQUENCE [LARGE SCALE GENOMIC DNA]</scope>
    <source>
        <strain evidence="10">AU8856</strain>
    </source>
</reference>
<feature type="binding site" evidence="7">
    <location>
        <begin position="335"/>
        <end position="339"/>
    </location>
    <ligand>
        <name>FMN</name>
        <dbReference type="ChEBI" id="CHEBI:58210"/>
    </ligand>
</feature>
<feature type="binding site" evidence="7">
    <location>
        <position position="302"/>
    </location>
    <ligand>
        <name>FMN</name>
        <dbReference type="ChEBI" id="CHEBI:58210"/>
    </ligand>
</feature>
<evidence type="ECO:0000259" key="8">
    <source>
        <dbReference type="PROSITE" id="PS51349"/>
    </source>
</evidence>
<name>A0A261UXA5_9BORD</name>
<feature type="binding site" evidence="7">
    <location>
        <position position="190"/>
    </location>
    <ligand>
        <name>glyoxylate</name>
        <dbReference type="ChEBI" id="CHEBI:36655"/>
    </ligand>
</feature>
<protein>
    <submittedName>
        <fullName evidence="9">Alpha-hydroxy-acid oxidizing enzyme</fullName>
    </submittedName>
</protein>
<feature type="binding site" evidence="7">
    <location>
        <position position="307"/>
    </location>
    <ligand>
        <name>glyoxylate</name>
        <dbReference type="ChEBI" id="CHEBI:36655"/>
    </ligand>
</feature>
<feature type="binding site" evidence="7">
    <location>
        <position position="51"/>
    </location>
    <ligand>
        <name>glyoxylate</name>
        <dbReference type="ChEBI" id="CHEBI:36655"/>
    </ligand>
</feature>
<evidence type="ECO:0000256" key="3">
    <source>
        <dbReference type="ARBA" id="ARBA00022643"/>
    </source>
</evidence>
<feature type="binding site" evidence="7">
    <location>
        <position position="280"/>
    </location>
    <ligand>
        <name>FMN</name>
        <dbReference type="ChEBI" id="CHEBI:58210"/>
    </ligand>
</feature>
<sequence length="414" mass="44844">MPSALESAPASPRAALSPPCPRPPAILARMLSLGDFEHAARRRLPRPIFGYIAGAAEENASRDDNRAVFDEYAFVTRVLRDVSQRSQAVELFGERYATSFGIAPMGIAALSTYRGDLVLARAARAAGIAAIMSATSLIPMEEVVQACPGTWFQAYLPGDQARIDALVERVARAGFTTLVVTVDIPISANRENNVRTGFSTPLRPSLRLAWDGLVRPRWLLKTVLPTLARHGMPHFENSFATRGAPILSSNVLRDFSARDNLSWDHLAAIRRRWQGPLVVKGILSVEDARIARQIGADGVILSNHGGRQLDGATSPMRVLARVVDTLGPAYPVMIDGGFRRGSDVLKALALGARMAFVGRPFNYAAAVAGEAGVRHAIDLLRAEIDRDMVMLGVKAWAELGRDALLHKAACRFQA</sequence>
<dbReference type="EMBL" id="NEVS01000001">
    <property type="protein sequence ID" value="OZI66514.1"/>
    <property type="molecule type" value="Genomic_DNA"/>
</dbReference>
<feature type="active site" description="Proton acceptor" evidence="6">
    <location>
        <position position="304"/>
    </location>
</feature>
<feature type="binding site" evidence="7">
    <location>
        <begin position="104"/>
        <end position="106"/>
    </location>
    <ligand>
        <name>FMN</name>
        <dbReference type="ChEBI" id="CHEBI:58210"/>
    </ligand>
</feature>
<keyword evidence="10" id="KW-1185">Reference proteome</keyword>
<dbReference type="OrthoDB" id="8717062at2"/>
<dbReference type="Pfam" id="PF01070">
    <property type="entry name" value="FMN_dh"/>
    <property type="match status" value="1"/>
</dbReference>
<feature type="binding site" evidence="7">
    <location>
        <position position="133"/>
    </location>
    <ligand>
        <name>FMN</name>
        <dbReference type="ChEBI" id="CHEBI:58210"/>
    </ligand>
</feature>
<dbReference type="InterPro" id="IPR013785">
    <property type="entry name" value="Aldolase_TIM"/>
</dbReference>
<feature type="domain" description="FMN hydroxy acid dehydrogenase" evidence="8">
    <location>
        <begin position="25"/>
        <end position="409"/>
    </location>
</feature>
<dbReference type="InterPro" id="IPR000262">
    <property type="entry name" value="FMN-dep_DH"/>
</dbReference>
<feature type="binding site" evidence="7">
    <location>
        <position position="181"/>
    </location>
    <ligand>
        <name>FMN</name>
        <dbReference type="ChEBI" id="CHEBI:58210"/>
    </ligand>
</feature>
<comment type="caution">
    <text evidence="9">The sequence shown here is derived from an EMBL/GenBank/DDBJ whole genome shotgun (WGS) entry which is preliminary data.</text>
</comment>
<organism evidence="9 10">
    <name type="scientific">Bordetella genomosp. 11</name>
    <dbReference type="NCBI Taxonomy" id="1416808"/>
    <lineage>
        <taxon>Bacteria</taxon>
        <taxon>Pseudomonadati</taxon>
        <taxon>Pseudomonadota</taxon>
        <taxon>Betaproteobacteria</taxon>
        <taxon>Burkholderiales</taxon>
        <taxon>Alcaligenaceae</taxon>
        <taxon>Bordetella</taxon>
    </lineage>
</organism>
<evidence type="ECO:0000256" key="7">
    <source>
        <dbReference type="PIRSR" id="PIRSR000138-2"/>
    </source>
</evidence>
<feature type="binding site" evidence="7">
    <location>
        <position position="153"/>
    </location>
    <ligand>
        <name>FMN</name>
        <dbReference type="ChEBI" id="CHEBI:58210"/>
    </ligand>
</feature>
<evidence type="ECO:0000256" key="4">
    <source>
        <dbReference type="ARBA" id="ARBA00023002"/>
    </source>
</evidence>
<dbReference type="Proteomes" id="UP000215767">
    <property type="component" value="Unassembled WGS sequence"/>
</dbReference>
<dbReference type="InterPro" id="IPR037396">
    <property type="entry name" value="FMN_HAD"/>
</dbReference>
<dbReference type="PROSITE" id="PS51349">
    <property type="entry name" value="FMN_HYDROXY_ACID_DH_2"/>
    <property type="match status" value="1"/>
</dbReference>
<feature type="binding site" evidence="7">
    <location>
        <begin position="358"/>
        <end position="359"/>
    </location>
    <ligand>
        <name>FMN</name>
        <dbReference type="ChEBI" id="CHEBI:58210"/>
    </ligand>
</feature>
<dbReference type="InterPro" id="IPR008259">
    <property type="entry name" value="FMN_hydac_DH_AS"/>
</dbReference>
<comment type="similarity">
    <text evidence="5">Belongs to the FMN-dependent alpha-hydroxy acid dehydrogenase family.</text>
</comment>
<dbReference type="PANTHER" id="PTHR10578">
    <property type="entry name" value="S -2-HYDROXY-ACID OXIDASE-RELATED"/>
    <property type="match status" value="1"/>
</dbReference>
<dbReference type="PIRSF" id="PIRSF000138">
    <property type="entry name" value="Al-hdrx_acd_dh"/>
    <property type="match status" value="1"/>
</dbReference>
<gene>
    <name evidence="9" type="ORF">CAL28_01900</name>
</gene>
<accession>A0A261UXA5</accession>
<keyword evidence="3 7" id="KW-0288">FMN</keyword>
<dbReference type="AlphaFoldDB" id="A0A261UXA5"/>
<dbReference type="Gene3D" id="3.20.20.70">
    <property type="entry name" value="Aldolase class I"/>
    <property type="match status" value="1"/>
</dbReference>
<feature type="binding site" evidence="7">
    <location>
        <position position="304"/>
    </location>
    <ligand>
        <name>glyoxylate</name>
        <dbReference type="ChEBI" id="CHEBI:36655"/>
    </ligand>
</feature>
<feature type="binding site" evidence="7">
    <location>
        <position position="155"/>
    </location>
    <ligand>
        <name>glyoxylate</name>
        <dbReference type="ChEBI" id="CHEBI:36655"/>
    </ligand>
</feature>
<dbReference type="SUPFAM" id="SSF51395">
    <property type="entry name" value="FMN-linked oxidoreductases"/>
    <property type="match status" value="1"/>
</dbReference>
<dbReference type="GO" id="GO:0010181">
    <property type="term" value="F:FMN binding"/>
    <property type="evidence" value="ECO:0007669"/>
    <property type="project" value="InterPro"/>
</dbReference>
<evidence type="ECO:0000256" key="2">
    <source>
        <dbReference type="ARBA" id="ARBA00022630"/>
    </source>
</evidence>
<comment type="cofactor">
    <cofactor evidence="1">
        <name>FMN</name>
        <dbReference type="ChEBI" id="CHEBI:58210"/>
    </cofactor>
</comment>
<keyword evidence="4" id="KW-0560">Oxidoreductase</keyword>
<evidence type="ECO:0000313" key="10">
    <source>
        <dbReference type="Proteomes" id="UP000215767"/>
    </source>
</evidence>
<evidence type="ECO:0000256" key="5">
    <source>
        <dbReference type="ARBA" id="ARBA00024042"/>
    </source>
</evidence>
<evidence type="ECO:0000256" key="1">
    <source>
        <dbReference type="ARBA" id="ARBA00001917"/>
    </source>
</evidence>
<evidence type="ECO:0000313" key="9">
    <source>
        <dbReference type="EMBL" id="OZI66514.1"/>
    </source>
</evidence>
<dbReference type="PANTHER" id="PTHR10578:SF107">
    <property type="entry name" value="2-HYDROXYACID OXIDASE 1"/>
    <property type="match status" value="1"/>
</dbReference>
<proteinExistence type="inferred from homology"/>
<dbReference type="GO" id="GO:0016491">
    <property type="term" value="F:oxidoreductase activity"/>
    <property type="evidence" value="ECO:0007669"/>
    <property type="project" value="UniProtKB-KW"/>
</dbReference>